<dbReference type="AlphaFoldDB" id="A0A3G9K674"/>
<keyword evidence="3 4" id="KW-0732">Signal</keyword>
<accession>A0A3G9K674</accession>
<name>A0A3G9K674_MICVR</name>
<organism evidence="7 8">
    <name type="scientific">Microcystis viridis NIES-102</name>
    <dbReference type="NCBI Taxonomy" id="213615"/>
    <lineage>
        <taxon>Bacteria</taxon>
        <taxon>Bacillati</taxon>
        <taxon>Cyanobacteriota</taxon>
        <taxon>Cyanophyceae</taxon>
        <taxon>Oscillatoriophycideae</taxon>
        <taxon>Chroococcales</taxon>
        <taxon>Microcystaceae</taxon>
        <taxon>Microcystis</taxon>
    </lineage>
</organism>
<feature type="domain" description="Carbohydrate-binding module family 96" evidence="6">
    <location>
        <begin position="39"/>
        <end position="139"/>
    </location>
</feature>
<dbReference type="KEGG" id="mvz:myaer102_37460"/>
<evidence type="ECO:0000259" key="6">
    <source>
        <dbReference type="Pfam" id="PF24517"/>
    </source>
</evidence>
<sequence length="254" mass="26913">MRGGGKNCLSKIAITSSVLAVSTFVIAPVQAATVNRTTAFGNGADTFVVNINPDTNFNAVDPTVAIKGDSTVIRKGYLRFDLNSINKSNISNAIFNWTYVDNNSTPPLSSYSVYGLNDGNAGENWNESTITWNNAPANGGGNTIDSSQTTFLGLFSFNPTSTPFGTIISFSDPKLVSFLQNDTNNLATLIITRDNFNVSTQNFAGKEATQFAPPTLQLEITPPPPVTSIPEPSSILGILSLGVLGIGAALKRKL</sequence>
<dbReference type="InterPro" id="IPR013424">
    <property type="entry name" value="Ice-binding_C"/>
</dbReference>
<feature type="chain" id="PRO_5018327818" evidence="4">
    <location>
        <begin position="32"/>
        <end position="254"/>
    </location>
</feature>
<protein>
    <submittedName>
        <fullName evidence="7">Uncharacterized protein</fullName>
    </submittedName>
</protein>
<keyword evidence="2" id="KW-0964">Secreted</keyword>
<dbReference type="GO" id="GO:0005576">
    <property type="term" value="C:extracellular region"/>
    <property type="evidence" value="ECO:0007669"/>
    <property type="project" value="UniProtKB-SubCell"/>
</dbReference>
<dbReference type="Pfam" id="PF07589">
    <property type="entry name" value="PEP-CTERM"/>
    <property type="match status" value="1"/>
</dbReference>
<evidence type="ECO:0000256" key="2">
    <source>
        <dbReference type="ARBA" id="ARBA00022525"/>
    </source>
</evidence>
<evidence type="ECO:0000313" key="8">
    <source>
        <dbReference type="Proteomes" id="UP000278152"/>
    </source>
</evidence>
<proteinExistence type="predicted"/>
<feature type="domain" description="Ice-binding protein C-terminal" evidence="5">
    <location>
        <begin position="228"/>
        <end position="253"/>
    </location>
</feature>
<feature type="signal peptide" evidence="4">
    <location>
        <begin position="1"/>
        <end position="31"/>
    </location>
</feature>
<dbReference type="Proteomes" id="UP000278152">
    <property type="component" value="Chromosome"/>
</dbReference>
<dbReference type="NCBIfam" id="TIGR02595">
    <property type="entry name" value="PEP_CTERM"/>
    <property type="match status" value="1"/>
</dbReference>
<gene>
    <name evidence="7" type="ORF">myaer102_37460</name>
</gene>
<evidence type="ECO:0000256" key="1">
    <source>
        <dbReference type="ARBA" id="ARBA00004613"/>
    </source>
</evidence>
<dbReference type="InterPro" id="IPR055372">
    <property type="entry name" value="CBM96"/>
</dbReference>
<evidence type="ECO:0000256" key="3">
    <source>
        <dbReference type="ARBA" id="ARBA00022729"/>
    </source>
</evidence>
<dbReference type="EMBL" id="AP019314">
    <property type="protein sequence ID" value="BBH41150.1"/>
    <property type="molecule type" value="Genomic_DNA"/>
</dbReference>
<reference evidence="7 8" key="1">
    <citation type="submission" date="2018-11" db="EMBL/GenBank/DDBJ databases">
        <title>Complete genome sequence of Microcystis aeruginosa NIES-102.</title>
        <authorList>
            <person name="Yamaguchi H."/>
            <person name="Suzuki S."/>
            <person name="Kawachi M."/>
        </authorList>
    </citation>
    <scope>NUCLEOTIDE SEQUENCE [LARGE SCALE GENOMIC DNA]</scope>
    <source>
        <strain evidence="7 8">NIES-102</strain>
    </source>
</reference>
<evidence type="ECO:0000256" key="4">
    <source>
        <dbReference type="SAM" id="SignalP"/>
    </source>
</evidence>
<dbReference type="NCBIfam" id="NF033679">
    <property type="entry name" value="DNRLRE_dom"/>
    <property type="match status" value="1"/>
</dbReference>
<evidence type="ECO:0000313" key="7">
    <source>
        <dbReference type="EMBL" id="BBH41150.1"/>
    </source>
</evidence>
<dbReference type="RefSeq" id="WP_002797620.1">
    <property type="nucleotide sequence ID" value="NZ_AP019314.1"/>
</dbReference>
<comment type="subcellular location">
    <subcellularLocation>
        <location evidence="1">Secreted</location>
    </subcellularLocation>
</comment>
<dbReference type="Pfam" id="PF24517">
    <property type="entry name" value="CBM96"/>
    <property type="match status" value="1"/>
</dbReference>
<evidence type="ECO:0000259" key="5">
    <source>
        <dbReference type="Pfam" id="PF07589"/>
    </source>
</evidence>